<organism evidence="1 2">
    <name type="scientific">Panagrellus redivivus</name>
    <name type="common">Microworm</name>
    <dbReference type="NCBI Taxonomy" id="6233"/>
    <lineage>
        <taxon>Eukaryota</taxon>
        <taxon>Metazoa</taxon>
        <taxon>Ecdysozoa</taxon>
        <taxon>Nematoda</taxon>
        <taxon>Chromadorea</taxon>
        <taxon>Rhabditida</taxon>
        <taxon>Tylenchina</taxon>
        <taxon>Panagrolaimomorpha</taxon>
        <taxon>Panagrolaimoidea</taxon>
        <taxon>Panagrolaimidae</taxon>
        <taxon>Panagrellus</taxon>
    </lineage>
</organism>
<reference evidence="2" key="2">
    <citation type="submission" date="2020-10" db="UniProtKB">
        <authorList>
            <consortium name="WormBaseParasite"/>
        </authorList>
    </citation>
    <scope>IDENTIFICATION</scope>
</reference>
<dbReference type="WBParaSite" id="Pan_g18735.t1">
    <property type="protein sequence ID" value="Pan_g18735.t1"/>
    <property type="gene ID" value="Pan_g18735"/>
</dbReference>
<proteinExistence type="predicted"/>
<accession>A0A7E4VB92</accession>
<protein>
    <submittedName>
        <fullName evidence="2">Phage protein</fullName>
    </submittedName>
</protein>
<keyword evidence="1" id="KW-1185">Reference proteome</keyword>
<evidence type="ECO:0000313" key="2">
    <source>
        <dbReference type="WBParaSite" id="Pan_g18735.t1"/>
    </source>
</evidence>
<dbReference type="Proteomes" id="UP000492821">
    <property type="component" value="Unassembled WGS sequence"/>
</dbReference>
<name>A0A7E4VB92_PANRE</name>
<reference evidence="1" key="1">
    <citation type="journal article" date="2013" name="Genetics">
        <title>The draft genome and transcriptome of Panagrellus redivivus are shaped by the harsh demands of a free-living lifestyle.</title>
        <authorList>
            <person name="Srinivasan J."/>
            <person name="Dillman A.R."/>
            <person name="Macchietto M.G."/>
            <person name="Heikkinen L."/>
            <person name="Lakso M."/>
            <person name="Fracchia K.M."/>
            <person name="Antoshechkin I."/>
            <person name="Mortazavi A."/>
            <person name="Wong G."/>
            <person name="Sternberg P.W."/>
        </authorList>
    </citation>
    <scope>NUCLEOTIDE SEQUENCE [LARGE SCALE GENOMIC DNA]</scope>
    <source>
        <strain evidence="1">MT8872</strain>
    </source>
</reference>
<evidence type="ECO:0000313" key="1">
    <source>
        <dbReference type="Proteomes" id="UP000492821"/>
    </source>
</evidence>
<sequence length="85" mass="9809">MISLKVNGKFDYDGPWYKTYRQHLCEQNHLEIKLRNFDLAGIRFCNNDDIERTPTLYSDGNLAVIIAASAWRDLPPFDVTFAAVD</sequence>
<dbReference type="AlphaFoldDB" id="A0A7E4VB92"/>